<evidence type="ECO:0000256" key="1">
    <source>
        <dbReference type="SAM" id="MobiDB-lite"/>
    </source>
</evidence>
<organism evidence="2 3">
    <name type="scientific">Luteolibacter ambystomatis</name>
    <dbReference type="NCBI Taxonomy" id="2824561"/>
    <lineage>
        <taxon>Bacteria</taxon>
        <taxon>Pseudomonadati</taxon>
        <taxon>Verrucomicrobiota</taxon>
        <taxon>Verrucomicrobiia</taxon>
        <taxon>Verrucomicrobiales</taxon>
        <taxon>Verrucomicrobiaceae</taxon>
        <taxon>Luteolibacter</taxon>
    </lineage>
</organism>
<name>A0A975J1J0_9BACT</name>
<feature type="compositionally biased region" description="Basic and acidic residues" evidence="1">
    <location>
        <begin position="218"/>
        <end position="227"/>
    </location>
</feature>
<dbReference type="AlphaFoldDB" id="A0A975J1J0"/>
<feature type="region of interest" description="Disordered" evidence="1">
    <location>
        <begin position="100"/>
        <end position="227"/>
    </location>
</feature>
<gene>
    <name evidence="2" type="ORF">KBB96_05070</name>
</gene>
<dbReference type="RefSeq" id="WP_211633048.1">
    <property type="nucleotide sequence ID" value="NZ_CP073100.1"/>
</dbReference>
<dbReference type="Proteomes" id="UP000676169">
    <property type="component" value="Chromosome"/>
</dbReference>
<protein>
    <submittedName>
        <fullName evidence="2">Uncharacterized protein</fullName>
    </submittedName>
</protein>
<accession>A0A975J1J0</accession>
<sequence length="227" mass="25028">MEEIEKLIRSGGQPGSGYSLAALLDQAQTRLDSIRAEDDHVTADKKDKDQKERSAIAQMVEREAKLNEEEKRKYAEFLAKDYFTKSDFADLSRFYTDGGAYDRLSEGGKAEMNERVKEGVRRGKYNESDLPDNVEREVFDGEKGRNGRAASDLRTSSIERRRESATLASSPTGGGPDEMPGDTKPLESKMELPSELAGLSKLSSVQETNAVVVPQTERGSDGREIGG</sequence>
<feature type="compositionally biased region" description="Basic and acidic residues" evidence="1">
    <location>
        <begin position="103"/>
        <end position="145"/>
    </location>
</feature>
<keyword evidence="3" id="KW-1185">Reference proteome</keyword>
<evidence type="ECO:0000313" key="3">
    <source>
        <dbReference type="Proteomes" id="UP000676169"/>
    </source>
</evidence>
<proteinExistence type="predicted"/>
<reference evidence="2" key="1">
    <citation type="submission" date="2021-04" db="EMBL/GenBank/DDBJ databases">
        <title>Luteolibacter sp. 32A isolated from the skin of an Anderson's salamander (Ambystoma andersonii).</title>
        <authorList>
            <person name="Spergser J."/>
            <person name="Busse H.-J."/>
        </authorList>
    </citation>
    <scope>NUCLEOTIDE SEQUENCE</scope>
    <source>
        <strain evidence="2">32A</strain>
    </source>
</reference>
<evidence type="ECO:0000313" key="2">
    <source>
        <dbReference type="EMBL" id="QUE52264.1"/>
    </source>
</evidence>
<dbReference type="EMBL" id="CP073100">
    <property type="protein sequence ID" value="QUE52264.1"/>
    <property type="molecule type" value="Genomic_DNA"/>
</dbReference>
<feature type="region of interest" description="Disordered" evidence="1">
    <location>
        <begin position="34"/>
        <end position="54"/>
    </location>
</feature>
<dbReference type="KEGG" id="lamb:KBB96_05070"/>